<proteinExistence type="predicted"/>
<sequence length="224" mass="24907">MPIPHYGVWVATPTALTIERDDFSAAINVKSIGLDSRLIYWLVNNLQNDFINSLRGLERGFHPLGAGNGLDYDRSHLVDFAEGTLLEYHALWPDNGIIDQVAPILQRAIESDNVTVYIFGSQFPHGDGIHDIHMNQGSLGQFDHGVGQDGGIVFHYHDNDRWEAIFLAFASQKIPTDENGLPRDDARELVTLLSPQTARAFDSFHIHSSSLSERKADVSVSDSK</sequence>
<dbReference type="AlphaFoldDB" id="A0A9P6JYA9"/>
<dbReference type="Proteomes" id="UP000723463">
    <property type="component" value="Unassembled WGS sequence"/>
</dbReference>
<evidence type="ECO:0000313" key="1">
    <source>
        <dbReference type="EMBL" id="KAF9537574.1"/>
    </source>
</evidence>
<gene>
    <name evidence="1" type="ORF">EC957_007954</name>
</gene>
<name>A0A9P6JYA9_9FUNG</name>
<organism evidence="1 2">
    <name type="scientific">Mortierella hygrophila</name>
    <dbReference type="NCBI Taxonomy" id="979708"/>
    <lineage>
        <taxon>Eukaryota</taxon>
        <taxon>Fungi</taxon>
        <taxon>Fungi incertae sedis</taxon>
        <taxon>Mucoromycota</taxon>
        <taxon>Mortierellomycotina</taxon>
        <taxon>Mortierellomycetes</taxon>
        <taxon>Mortierellales</taxon>
        <taxon>Mortierellaceae</taxon>
        <taxon>Mortierella</taxon>
    </lineage>
</organism>
<dbReference type="InterPro" id="IPR019268">
    <property type="entry name" value="DUF2278"/>
</dbReference>
<dbReference type="Pfam" id="PF10042">
    <property type="entry name" value="DUF2278"/>
    <property type="match status" value="1"/>
</dbReference>
<protein>
    <recommendedName>
        <fullName evidence="3">DUF2278 family protein</fullName>
    </recommendedName>
</protein>
<dbReference type="EMBL" id="JAAAXW010000384">
    <property type="protein sequence ID" value="KAF9537574.1"/>
    <property type="molecule type" value="Genomic_DNA"/>
</dbReference>
<evidence type="ECO:0000313" key="2">
    <source>
        <dbReference type="Proteomes" id="UP000723463"/>
    </source>
</evidence>
<keyword evidence="2" id="KW-1185">Reference proteome</keyword>
<reference evidence="1" key="1">
    <citation type="journal article" date="2020" name="Fungal Divers.">
        <title>Resolving the Mortierellaceae phylogeny through synthesis of multi-gene phylogenetics and phylogenomics.</title>
        <authorList>
            <person name="Vandepol N."/>
            <person name="Liber J."/>
            <person name="Desiro A."/>
            <person name="Na H."/>
            <person name="Kennedy M."/>
            <person name="Barry K."/>
            <person name="Grigoriev I.V."/>
            <person name="Miller A.N."/>
            <person name="O'Donnell K."/>
            <person name="Stajich J.E."/>
            <person name="Bonito G."/>
        </authorList>
    </citation>
    <scope>NUCLEOTIDE SEQUENCE</scope>
    <source>
        <strain evidence="1">NRRL 2591</strain>
    </source>
</reference>
<comment type="caution">
    <text evidence="1">The sequence shown here is derived from an EMBL/GenBank/DDBJ whole genome shotgun (WGS) entry which is preliminary data.</text>
</comment>
<accession>A0A9P6JYA9</accession>
<evidence type="ECO:0008006" key="3">
    <source>
        <dbReference type="Google" id="ProtNLM"/>
    </source>
</evidence>